<feature type="transmembrane region" description="Helical" evidence="3">
    <location>
        <begin position="219"/>
        <end position="240"/>
    </location>
</feature>
<dbReference type="RefSeq" id="WP_259859934.1">
    <property type="nucleotide sequence ID" value="NZ_BAAAST010000091.1"/>
</dbReference>
<dbReference type="PANTHER" id="PTHR32089:SF112">
    <property type="entry name" value="LYSOZYME-LIKE PROTEIN-RELATED"/>
    <property type="match status" value="1"/>
</dbReference>
<evidence type="ECO:0000313" key="5">
    <source>
        <dbReference type="EMBL" id="UWP82164.1"/>
    </source>
</evidence>
<dbReference type="PROSITE" id="PS50111">
    <property type="entry name" value="CHEMOTAXIS_TRANSDUC_2"/>
    <property type="match status" value="1"/>
</dbReference>
<evidence type="ECO:0000256" key="1">
    <source>
        <dbReference type="ARBA" id="ARBA00023224"/>
    </source>
</evidence>
<organism evidence="5 6">
    <name type="scientific">Dactylosporangium fulvum</name>
    <dbReference type="NCBI Taxonomy" id="53359"/>
    <lineage>
        <taxon>Bacteria</taxon>
        <taxon>Bacillati</taxon>
        <taxon>Actinomycetota</taxon>
        <taxon>Actinomycetes</taxon>
        <taxon>Micromonosporales</taxon>
        <taxon>Micromonosporaceae</taxon>
        <taxon>Dactylosporangium</taxon>
    </lineage>
</organism>
<dbReference type="Gene3D" id="1.10.287.950">
    <property type="entry name" value="Methyl-accepting chemotaxis protein"/>
    <property type="match status" value="1"/>
</dbReference>
<gene>
    <name evidence="5" type="ORF">Dfulv_45060</name>
</gene>
<dbReference type="PANTHER" id="PTHR32089">
    <property type="entry name" value="METHYL-ACCEPTING CHEMOTAXIS PROTEIN MCPB"/>
    <property type="match status" value="1"/>
</dbReference>
<keyword evidence="6" id="KW-1185">Reference proteome</keyword>
<accession>A0ABY5VYB8</accession>
<dbReference type="Pfam" id="PF00015">
    <property type="entry name" value="MCPsignal"/>
    <property type="match status" value="1"/>
</dbReference>
<reference evidence="5" key="1">
    <citation type="submission" date="2021-04" db="EMBL/GenBank/DDBJ databases">
        <authorList>
            <person name="Hartkoorn R.C."/>
            <person name="Beaudoing E."/>
            <person name="Hot D."/>
        </authorList>
    </citation>
    <scope>NUCLEOTIDE SEQUENCE</scope>
    <source>
        <strain evidence="5">NRRL B-16292</strain>
    </source>
</reference>
<dbReference type="Proteomes" id="UP001059617">
    <property type="component" value="Chromosome"/>
</dbReference>
<name>A0ABY5VYB8_9ACTN</name>
<dbReference type="SMART" id="SM00283">
    <property type="entry name" value="MA"/>
    <property type="match status" value="1"/>
</dbReference>
<evidence type="ECO:0000256" key="3">
    <source>
        <dbReference type="SAM" id="Phobius"/>
    </source>
</evidence>
<dbReference type="SUPFAM" id="SSF58104">
    <property type="entry name" value="Methyl-accepting chemotaxis protein (MCP) signaling domain"/>
    <property type="match status" value="1"/>
</dbReference>
<reference evidence="5" key="2">
    <citation type="submission" date="2022-09" db="EMBL/GenBank/DDBJ databases">
        <title>Biosynthetic gene clusters of Dactylosporangioum fulvum.</title>
        <authorList>
            <person name="Caradec T."/>
        </authorList>
    </citation>
    <scope>NUCLEOTIDE SEQUENCE</scope>
    <source>
        <strain evidence="5">NRRL B-16292</strain>
    </source>
</reference>
<evidence type="ECO:0000256" key="2">
    <source>
        <dbReference type="PROSITE-ProRule" id="PRU00284"/>
    </source>
</evidence>
<keyword evidence="3" id="KW-0472">Membrane</keyword>
<feature type="domain" description="Methyl-accepting transducer" evidence="4">
    <location>
        <begin position="299"/>
        <end position="542"/>
    </location>
</feature>
<evidence type="ECO:0000259" key="4">
    <source>
        <dbReference type="PROSITE" id="PS50111"/>
    </source>
</evidence>
<dbReference type="InterPro" id="IPR004089">
    <property type="entry name" value="MCPsignal_dom"/>
</dbReference>
<dbReference type="EMBL" id="CP073720">
    <property type="protein sequence ID" value="UWP82164.1"/>
    <property type="molecule type" value="Genomic_DNA"/>
</dbReference>
<keyword evidence="3" id="KW-0812">Transmembrane</keyword>
<evidence type="ECO:0000313" key="6">
    <source>
        <dbReference type="Proteomes" id="UP001059617"/>
    </source>
</evidence>
<protein>
    <submittedName>
        <fullName evidence="5">Methyl-accepting chemotaxis protein</fullName>
    </submittedName>
</protein>
<keyword evidence="1 2" id="KW-0807">Transducer</keyword>
<keyword evidence="3" id="KW-1133">Transmembrane helix</keyword>
<proteinExistence type="predicted"/>
<sequence>MATSHHRSLRQSTVNRAAAGILLLITGLLVLAVWMVNGAVQRQAAAYERQAQFKALALELNGSSDLLTAEARSYAVTGDRKHLDNYWREINETKTQDRAVAQLRQLGADSDELALMDKAKANSDALVQTESRSQRLMLEAAGVPVNDMPPAIAQFQLTPEDRALSGQAKRDLARSIMFDAEYDQDRGVIAEPVQQFQTLLNNRAEQAVRDAQDATLTSVGLLVGLAVLLPLAMGAVVYLYSAKVGKVVVRYTRALRSRDQNDLSFRLAPAGTYELHALGGAFNDELDRTLHLVQAVAGNAETLASAAQQLSATSEQVSASAEQARDQAGLVSAAAEQVSHNVQTVSAGTEEMGASIREIAQSANEAARVGYDAATVATGTNETVAKLGESSVEIGNVVKVITSIAEQTNLLALNATIEAARAGESGKGFAVVANEVKELAHETAKATEDISRRVEAIQRDTEAAVASIEQITKVIGRINDYQTTIASAVEEQSATTNEMNRGVSEAATGSGHIAENISGIATATQTAAAGIAEAKRASAELAQMSGELQGLIRDYRY</sequence>